<dbReference type="Pfam" id="PF02348">
    <property type="entry name" value="CTP_transf_3"/>
    <property type="match status" value="1"/>
</dbReference>
<sequence length="227" mass="26041">MDADTLVVIPARGGSKGIPHKNINIFNGKPLITYAIDCARAITLDNNICVSTDDDEIIEVVENYGLKVPFKRPDYLATDQCSTYDVLLHALDFYESINRKYKKLILLQPTSPFRTKGDVEKASALYSDDIDMVVSVTDASGNYYKEDQEGLLKNILGETAYTRRQDMSKMWRYNGAVYVINVLSLRQMPLSKFQRIRKYEMDEIHSIDLDTMFDWKLAEFVINEKLI</sequence>
<name>H1DCP2_9BACT</name>
<dbReference type="Proteomes" id="UP000004892">
    <property type="component" value="Unassembled WGS sequence"/>
</dbReference>
<evidence type="ECO:0000313" key="1">
    <source>
        <dbReference type="EMBL" id="EHP51097.1"/>
    </source>
</evidence>
<dbReference type="PATRIC" id="fig|742817.3.peg.102"/>
<dbReference type="InterPro" id="IPR050793">
    <property type="entry name" value="CMP-NeuNAc_synthase"/>
</dbReference>
<accession>H1DCP2</accession>
<evidence type="ECO:0000313" key="2">
    <source>
        <dbReference type="Proteomes" id="UP000004892"/>
    </source>
</evidence>
<dbReference type="eggNOG" id="COG1083">
    <property type="taxonomic scope" value="Bacteria"/>
</dbReference>
<dbReference type="AlphaFoldDB" id="H1DCP2"/>
<dbReference type="CDD" id="cd02513">
    <property type="entry name" value="CMP-NeuAc_Synthase"/>
    <property type="match status" value="1"/>
</dbReference>
<dbReference type="RefSeq" id="WP_009135253.1">
    <property type="nucleotide sequence ID" value="NZ_JH594596.1"/>
</dbReference>
<reference evidence="1 2" key="1">
    <citation type="submission" date="2012-01" db="EMBL/GenBank/DDBJ databases">
        <title>The Genome Sequence of Odoribacter laneus YIT 12061.</title>
        <authorList>
            <consortium name="The Broad Institute Genome Sequencing Platform"/>
            <person name="Earl A."/>
            <person name="Ward D."/>
            <person name="Feldgarden M."/>
            <person name="Gevers D."/>
            <person name="Morotomi M."/>
            <person name="Young S.K."/>
            <person name="Zeng Q."/>
            <person name="Gargeya S."/>
            <person name="Fitzgerald M."/>
            <person name="Haas B."/>
            <person name="Abouelleil A."/>
            <person name="Alvarado L."/>
            <person name="Arachchi H.M."/>
            <person name="Berlin A."/>
            <person name="Chapman S.B."/>
            <person name="Gearin G."/>
            <person name="Goldberg J."/>
            <person name="Griggs A."/>
            <person name="Gujja S."/>
            <person name="Hansen M."/>
            <person name="Heiman D."/>
            <person name="Howarth C."/>
            <person name="Larimer J."/>
            <person name="Lui A."/>
            <person name="MacDonald P.J.P."/>
            <person name="McCowen C."/>
            <person name="Montmayeur A."/>
            <person name="Murphy C."/>
            <person name="Neiman D."/>
            <person name="Pearson M."/>
            <person name="Priest M."/>
            <person name="Roberts A."/>
            <person name="Saif S."/>
            <person name="Shea T."/>
            <person name="Sisk P."/>
            <person name="Stolte C."/>
            <person name="Sykes S."/>
            <person name="Wortman J."/>
            <person name="Nusbaum C."/>
            <person name="Birren B."/>
        </authorList>
    </citation>
    <scope>NUCLEOTIDE SEQUENCE [LARGE SCALE GENOMIC DNA]</scope>
    <source>
        <strain evidence="1 2">YIT 12061</strain>
    </source>
</reference>
<dbReference type="EMBL" id="ADMC01000001">
    <property type="protein sequence ID" value="EHP51097.1"/>
    <property type="molecule type" value="Genomic_DNA"/>
</dbReference>
<dbReference type="PANTHER" id="PTHR21485:SF6">
    <property type="entry name" value="N-ACYLNEURAMINATE CYTIDYLYLTRANSFERASE-RELATED"/>
    <property type="match status" value="1"/>
</dbReference>
<evidence type="ECO:0008006" key="3">
    <source>
        <dbReference type="Google" id="ProtNLM"/>
    </source>
</evidence>
<dbReference type="InterPro" id="IPR003329">
    <property type="entry name" value="Cytidylyl_trans"/>
</dbReference>
<dbReference type="GeneID" id="98067769"/>
<dbReference type="Gene3D" id="3.90.550.10">
    <property type="entry name" value="Spore Coat Polysaccharide Biosynthesis Protein SpsA, Chain A"/>
    <property type="match status" value="1"/>
</dbReference>
<gene>
    <name evidence="1" type="ORF">HMPREF9449_00099</name>
</gene>
<proteinExistence type="predicted"/>
<organism evidence="1 2">
    <name type="scientific">Odoribacter laneus YIT 12061</name>
    <dbReference type="NCBI Taxonomy" id="742817"/>
    <lineage>
        <taxon>Bacteria</taxon>
        <taxon>Pseudomonadati</taxon>
        <taxon>Bacteroidota</taxon>
        <taxon>Bacteroidia</taxon>
        <taxon>Bacteroidales</taxon>
        <taxon>Odoribacteraceae</taxon>
        <taxon>Odoribacter</taxon>
    </lineage>
</organism>
<dbReference type="SUPFAM" id="SSF53448">
    <property type="entry name" value="Nucleotide-diphospho-sugar transferases"/>
    <property type="match status" value="1"/>
</dbReference>
<keyword evidence="2" id="KW-1185">Reference proteome</keyword>
<dbReference type="STRING" id="742817.HMPREF9449_00099"/>
<comment type="caution">
    <text evidence="1">The sequence shown here is derived from an EMBL/GenBank/DDBJ whole genome shotgun (WGS) entry which is preliminary data.</text>
</comment>
<protein>
    <recommendedName>
        <fullName evidence="3">N-acylneuraminate cytidylyltransferase</fullName>
    </recommendedName>
</protein>
<dbReference type="GO" id="GO:0008781">
    <property type="term" value="F:N-acylneuraminate cytidylyltransferase activity"/>
    <property type="evidence" value="ECO:0007669"/>
    <property type="project" value="TreeGrafter"/>
</dbReference>
<dbReference type="PANTHER" id="PTHR21485">
    <property type="entry name" value="HAD SUPERFAMILY MEMBERS CMAS AND KDSC"/>
    <property type="match status" value="1"/>
</dbReference>
<dbReference type="InterPro" id="IPR029044">
    <property type="entry name" value="Nucleotide-diphossugar_trans"/>
</dbReference>
<dbReference type="HOGENOM" id="CLU_042930_1_1_10"/>